<evidence type="ECO:0000313" key="7">
    <source>
        <dbReference type="EMBL" id="EDV19257.1"/>
    </source>
</evidence>
<dbReference type="RefSeq" id="XP_002118254.1">
    <property type="nucleotide sequence ID" value="XM_002118218.1"/>
</dbReference>
<name>B3SDE1_TRIAD</name>
<feature type="DNA-binding region" description="DM" evidence="5">
    <location>
        <begin position="22"/>
        <end position="73"/>
    </location>
</feature>
<dbReference type="Pfam" id="PF00751">
    <property type="entry name" value="DM"/>
    <property type="match status" value="1"/>
</dbReference>
<proteinExistence type="predicted"/>
<dbReference type="PROSITE" id="PS50809">
    <property type="entry name" value="DM_2"/>
    <property type="match status" value="1"/>
</dbReference>
<protein>
    <recommendedName>
        <fullName evidence="6">DM domain-containing protein</fullName>
    </recommendedName>
</protein>
<evidence type="ECO:0000256" key="5">
    <source>
        <dbReference type="PROSITE-ProRule" id="PRU00070"/>
    </source>
</evidence>
<dbReference type="OrthoDB" id="6162476at2759"/>
<dbReference type="GO" id="GO:0005634">
    <property type="term" value="C:nucleus"/>
    <property type="evidence" value="ECO:0007669"/>
    <property type="project" value="UniProtKB-SubCell"/>
</dbReference>
<dbReference type="Proteomes" id="UP000009022">
    <property type="component" value="Unassembled WGS sequence"/>
</dbReference>
<reference evidence="7 8" key="1">
    <citation type="journal article" date="2008" name="Nature">
        <title>The Trichoplax genome and the nature of placozoans.</title>
        <authorList>
            <person name="Srivastava M."/>
            <person name="Begovic E."/>
            <person name="Chapman J."/>
            <person name="Putnam N.H."/>
            <person name="Hellsten U."/>
            <person name="Kawashima T."/>
            <person name="Kuo A."/>
            <person name="Mitros T."/>
            <person name="Salamov A."/>
            <person name="Carpenter M.L."/>
            <person name="Signorovitch A.Y."/>
            <person name="Moreno M.A."/>
            <person name="Kamm K."/>
            <person name="Grimwood J."/>
            <person name="Schmutz J."/>
            <person name="Shapiro H."/>
            <person name="Grigoriev I.V."/>
            <person name="Buss L.W."/>
            <person name="Schierwater B."/>
            <person name="Dellaporta S.L."/>
            <person name="Rokhsar D.S."/>
        </authorList>
    </citation>
    <scope>NUCLEOTIDE SEQUENCE [LARGE SCALE GENOMIC DNA]</scope>
    <source>
        <strain evidence="7 8">Grell-BS-1999</strain>
    </source>
</reference>
<gene>
    <name evidence="7" type="ORF">TRIADDRAFT_62297</name>
</gene>
<dbReference type="GO" id="GO:0046872">
    <property type="term" value="F:metal ion binding"/>
    <property type="evidence" value="ECO:0007669"/>
    <property type="project" value="UniProtKB-KW"/>
</dbReference>
<dbReference type="PROSITE" id="PS40000">
    <property type="entry name" value="DM_1"/>
    <property type="match status" value="1"/>
</dbReference>
<dbReference type="InterPro" id="IPR026607">
    <property type="entry name" value="DMRT"/>
</dbReference>
<feature type="domain" description="DM" evidence="6">
    <location>
        <begin position="22"/>
        <end position="73"/>
    </location>
</feature>
<evidence type="ECO:0000313" key="8">
    <source>
        <dbReference type="Proteomes" id="UP000009022"/>
    </source>
</evidence>
<keyword evidence="1 5" id="KW-0479">Metal-binding</keyword>
<evidence type="ECO:0000256" key="3">
    <source>
        <dbReference type="ARBA" id="ARBA00023125"/>
    </source>
</evidence>
<dbReference type="EMBL" id="DS985278">
    <property type="protein sequence ID" value="EDV19257.1"/>
    <property type="molecule type" value="Genomic_DNA"/>
</dbReference>
<dbReference type="GO" id="GO:0043565">
    <property type="term" value="F:sequence-specific DNA binding"/>
    <property type="evidence" value="ECO:0007669"/>
    <property type="project" value="InterPro"/>
</dbReference>
<dbReference type="PANTHER" id="PTHR12322">
    <property type="entry name" value="DOUBLESEX AND MAB-3 RELATED TRANSCRIPTION FACTOR DMRT"/>
    <property type="match status" value="1"/>
</dbReference>
<accession>B3SDE1</accession>
<keyword evidence="2 5" id="KW-0862">Zinc</keyword>
<evidence type="ECO:0000256" key="4">
    <source>
        <dbReference type="ARBA" id="ARBA00023242"/>
    </source>
</evidence>
<dbReference type="InParanoid" id="B3SDE1"/>
<keyword evidence="3 5" id="KW-0238">DNA-binding</keyword>
<dbReference type="CTD" id="6759467"/>
<dbReference type="PANTHER" id="PTHR12322:SF53">
    <property type="entry name" value="DOUBLESEX-MAB RELATED 11E"/>
    <property type="match status" value="1"/>
</dbReference>
<organism evidence="7 8">
    <name type="scientific">Trichoplax adhaerens</name>
    <name type="common">Trichoplax reptans</name>
    <dbReference type="NCBI Taxonomy" id="10228"/>
    <lineage>
        <taxon>Eukaryota</taxon>
        <taxon>Metazoa</taxon>
        <taxon>Placozoa</taxon>
        <taxon>Uniplacotomia</taxon>
        <taxon>Trichoplacea</taxon>
        <taxon>Trichoplacidae</taxon>
        <taxon>Trichoplax</taxon>
    </lineage>
</organism>
<dbReference type="SUPFAM" id="SSF82927">
    <property type="entry name" value="Cysteine-rich DNA binding domain, (DM domain)"/>
    <property type="match status" value="1"/>
</dbReference>
<keyword evidence="4 5" id="KW-0539">Nucleus</keyword>
<dbReference type="AlphaFoldDB" id="B3SDE1"/>
<evidence type="ECO:0000256" key="1">
    <source>
        <dbReference type="ARBA" id="ARBA00022723"/>
    </source>
</evidence>
<dbReference type="HOGENOM" id="CLU_1742877_0_0_1"/>
<dbReference type="Gene3D" id="4.10.1040.10">
    <property type="entry name" value="DM DNA-binding domain"/>
    <property type="match status" value="1"/>
</dbReference>
<dbReference type="PhylomeDB" id="B3SDE1"/>
<dbReference type="KEGG" id="tad:TRIADDRAFT_62297"/>
<comment type="subcellular location">
    <subcellularLocation>
        <location evidence="5">Nucleus</location>
    </subcellularLocation>
</comment>
<evidence type="ECO:0000259" key="6">
    <source>
        <dbReference type="PROSITE" id="PS50809"/>
    </source>
</evidence>
<evidence type="ECO:0000256" key="2">
    <source>
        <dbReference type="ARBA" id="ARBA00022833"/>
    </source>
</evidence>
<dbReference type="GeneID" id="6759467"/>
<dbReference type="InterPro" id="IPR036407">
    <property type="entry name" value="DM_DNA-bd_sf"/>
</dbReference>
<sequence>MADNYRKVHSIKPQQKRKTPMCARCRRHGIEIPVKDHKPTCPYNECDCDKCKEYFKKKRNSDSYNSNEFASHEDGNFPKDDACYYWCEWLGKIFPEVPPERREEILIRSGMDKQMVPANQATTSPSVASQTDAVAALMSLTRVNMKNLGR</sequence>
<dbReference type="GO" id="GO:0006355">
    <property type="term" value="P:regulation of DNA-templated transcription"/>
    <property type="evidence" value="ECO:0007669"/>
    <property type="project" value="InterPro"/>
</dbReference>
<dbReference type="InterPro" id="IPR001275">
    <property type="entry name" value="DM_DNA-bd"/>
</dbReference>
<keyword evidence="8" id="KW-1185">Reference proteome</keyword>
<dbReference type="SMART" id="SM00301">
    <property type="entry name" value="DM"/>
    <property type="match status" value="1"/>
</dbReference>